<sequence length="156" mass="17511">MDEKAEYDPETAYHEAGHAVVALALGRPVHRVSVLPNRDRLGQCEFGKGVFRPSEDWVEREVMISLGGLAAEARHTGTYGWAEAERDLRHVRKLLAQTTERTAARLEKRLLAKVENLLADDGHWRAVERIAAELLVHGVISGRAARHLYEQAVEQD</sequence>
<dbReference type="RefSeq" id="WP_145234542.1">
    <property type="nucleotide sequence ID" value="NZ_CP036273.1"/>
</dbReference>
<dbReference type="EMBL" id="CP036273">
    <property type="protein sequence ID" value="QDU18923.1"/>
    <property type="molecule type" value="Genomic_DNA"/>
</dbReference>
<organism evidence="2 3">
    <name type="scientific">Urbifossiella limnaea</name>
    <dbReference type="NCBI Taxonomy" id="2528023"/>
    <lineage>
        <taxon>Bacteria</taxon>
        <taxon>Pseudomonadati</taxon>
        <taxon>Planctomycetota</taxon>
        <taxon>Planctomycetia</taxon>
        <taxon>Gemmatales</taxon>
        <taxon>Gemmataceae</taxon>
        <taxon>Urbifossiella</taxon>
    </lineage>
</organism>
<gene>
    <name evidence="2" type="primary">ftsH_1</name>
    <name evidence="2" type="ORF">ETAA1_08190</name>
</gene>
<dbReference type="KEGG" id="uli:ETAA1_08190"/>
<dbReference type="InterPro" id="IPR000642">
    <property type="entry name" value="Peptidase_M41"/>
</dbReference>
<keyword evidence="3" id="KW-1185">Reference proteome</keyword>
<dbReference type="OrthoDB" id="6064590at2"/>
<keyword evidence="2" id="KW-0645">Protease</keyword>
<name>A0A517XN40_9BACT</name>
<dbReference type="GO" id="GO:0005524">
    <property type="term" value="F:ATP binding"/>
    <property type="evidence" value="ECO:0007669"/>
    <property type="project" value="InterPro"/>
</dbReference>
<protein>
    <submittedName>
        <fullName evidence="2">ATP-dependent zinc metalloprotease FtsH</fullName>
    </submittedName>
</protein>
<dbReference type="Proteomes" id="UP000319576">
    <property type="component" value="Chromosome"/>
</dbReference>
<dbReference type="Gene3D" id="1.20.58.760">
    <property type="entry name" value="Peptidase M41"/>
    <property type="match status" value="1"/>
</dbReference>
<dbReference type="GO" id="GO:0006508">
    <property type="term" value="P:proteolysis"/>
    <property type="evidence" value="ECO:0007669"/>
    <property type="project" value="UniProtKB-KW"/>
</dbReference>
<evidence type="ECO:0000313" key="2">
    <source>
        <dbReference type="EMBL" id="QDU18923.1"/>
    </source>
</evidence>
<dbReference type="GO" id="GO:0004222">
    <property type="term" value="F:metalloendopeptidase activity"/>
    <property type="evidence" value="ECO:0007669"/>
    <property type="project" value="InterPro"/>
</dbReference>
<feature type="domain" description="Peptidase M41" evidence="1">
    <location>
        <begin position="10"/>
        <end position="96"/>
    </location>
</feature>
<dbReference type="AlphaFoldDB" id="A0A517XN40"/>
<evidence type="ECO:0000313" key="3">
    <source>
        <dbReference type="Proteomes" id="UP000319576"/>
    </source>
</evidence>
<keyword evidence="2" id="KW-0378">Hydrolase</keyword>
<accession>A0A517XN40</accession>
<dbReference type="InterPro" id="IPR037219">
    <property type="entry name" value="Peptidase_M41-like"/>
</dbReference>
<dbReference type="Pfam" id="PF01434">
    <property type="entry name" value="Peptidase_M41"/>
    <property type="match status" value="1"/>
</dbReference>
<reference evidence="2 3" key="1">
    <citation type="submission" date="2019-02" db="EMBL/GenBank/DDBJ databases">
        <title>Deep-cultivation of Planctomycetes and their phenomic and genomic characterization uncovers novel biology.</title>
        <authorList>
            <person name="Wiegand S."/>
            <person name="Jogler M."/>
            <person name="Boedeker C."/>
            <person name="Pinto D."/>
            <person name="Vollmers J."/>
            <person name="Rivas-Marin E."/>
            <person name="Kohn T."/>
            <person name="Peeters S.H."/>
            <person name="Heuer A."/>
            <person name="Rast P."/>
            <person name="Oberbeckmann S."/>
            <person name="Bunk B."/>
            <person name="Jeske O."/>
            <person name="Meyerdierks A."/>
            <person name="Storesund J.E."/>
            <person name="Kallscheuer N."/>
            <person name="Luecker S."/>
            <person name="Lage O.M."/>
            <person name="Pohl T."/>
            <person name="Merkel B.J."/>
            <person name="Hornburger P."/>
            <person name="Mueller R.-W."/>
            <person name="Bruemmer F."/>
            <person name="Labrenz M."/>
            <person name="Spormann A.M."/>
            <person name="Op den Camp H."/>
            <person name="Overmann J."/>
            <person name="Amann R."/>
            <person name="Jetten M.S.M."/>
            <person name="Mascher T."/>
            <person name="Medema M.H."/>
            <person name="Devos D.P."/>
            <person name="Kaster A.-K."/>
            <person name="Ovreas L."/>
            <person name="Rohde M."/>
            <person name="Galperin M.Y."/>
            <person name="Jogler C."/>
        </authorList>
    </citation>
    <scope>NUCLEOTIDE SEQUENCE [LARGE SCALE GENOMIC DNA]</scope>
    <source>
        <strain evidence="2 3">ETA_A1</strain>
    </source>
</reference>
<proteinExistence type="predicted"/>
<evidence type="ECO:0000259" key="1">
    <source>
        <dbReference type="Pfam" id="PF01434"/>
    </source>
</evidence>
<dbReference type="SUPFAM" id="SSF140990">
    <property type="entry name" value="FtsH protease domain-like"/>
    <property type="match status" value="1"/>
</dbReference>
<keyword evidence="2" id="KW-0482">Metalloprotease</keyword>
<dbReference type="GO" id="GO:0004176">
    <property type="term" value="F:ATP-dependent peptidase activity"/>
    <property type="evidence" value="ECO:0007669"/>
    <property type="project" value="InterPro"/>
</dbReference>